<evidence type="ECO:0000256" key="2">
    <source>
        <dbReference type="ARBA" id="ARBA00023125"/>
    </source>
</evidence>
<reference evidence="5" key="1">
    <citation type="submission" date="2023-09" db="EMBL/GenBank/DDBJ databases">
        <title>Marinobacter sediminicola sp. nov. and Marinobacter maritimum sp. nov., isolated from marine sediment.</title>
        <authorList>
            <person name="An J."/>
        </authorList>
    </citation>
    <scope>NUCLEOTIDE SEQUENCE</scope>
    <source>
        <strain evidence="5">F60267</strain>
    </source>
</reference>
<keyword evidence="6" id="KW-1185">Reference proteome</keyword>
<evidence type="ECO:0000256" key="3">
    <source>
        <dbReference type="ARBA" id="ARBA00023163"/>
    </source>
</evidence>
<dbReference type="PRINTS" id="PR00032">
    <property type="entry name" value="HTHARAC"/>
</dbReference>
<dbReference type="Pfam" id="PF01965">
    <property type="entry name" value="DJ-1_PfpI"/>
    <property type="match status" value="1"/>
</dbReference>
<dbReference type="Proteomes" id="UP001267407">
    <property type="component" value="Unassembled WGS sequence"/>
</dbReference>
<dbReference type="PANTHER" id="PTHR43130">
    <property type="entry name" value="ARAC-FAMILY TRANSCRIPTIONAL REGULATOR"/>
    <property type="match status" value="1"/>
</dbReference>
<proteinExistence type="predicted"/>
<comment type="caution">
    <text evidence="5">The sequence shown here is derived from an EMBL/GenBank/DDBJ whole genome shotgun (WGS) entry which is preliminary data.</text>
</comment>
<keyword evidence="2" id="KW-0238">DNA-binding</keyword>
<sequence length="332" mass="36366">MQKVSIIGFDGALASAITGVIDLFRLAGVTWARIHGEQPEPHFTTQLLTRNGDHCRCINGITLVSDGSWEDLDAESADLVIVPTIGAPIDQVLASNPELVTWLGQFSVPNPNSAGQVQLASNCTGAFLLAEAGLLNNKEATTHWGFSDRFRQSYPQVNLNPEKLVTVDGHIACAGGGMAWWDLGVHLIERRAGAQVARELAKAFVIDAGRNSQAPYSALQAKRYHSDSVILKLQSWLEENYGEDINLQSLAAFSGLTTRSLMRRFKVATGETPKSYLQSIRIEAARSHLENSRLPVEDITRLVGYEDVSSFSRLFRKQTGLAPGAYRSRFGR</sequence>
<dbReference type="Gene3D" id="3.40.50.880">
    <property type="match status" value="1"/>
</dbReference>
<dbReference type="InterPro" id="IPR020449">
    <property type="entry name" value="Tscrpt_reg_AraC-type_HTH"/>
</dbReference>
<gene>
    <name evidence="5" type="ORF">RKA07_03995</name>
</gene>
<dbReference type="RefSeq" id="WP_310965645.1">
    <property type="nucleotide sequence ID" value="NZ_JAVMBO010000007.1"/>
</dbReference>
<dbReference type="Gene3D" id="1.10.10.60">
    <property type="entry name" value="Homeodomain-like"/>
    <property type="match status" value="2"/>
</dbReference>
<dbReference type="Pfam" id="PF12833">
    <property type="entry name" value="HTH_18"/>
    <property type="match status" value="1"/>
</dbReference>
<dbReference type="CDD" id="cd03138">
    <property type="entry name" value="GATase1_AraC_2"/>
    <property type="match status" value="1"/>
</dbReference>
<dbReference type="PANTHER" id="PTHR43130:SF11">
    <property type="entry name" value="TRANSCRIPTIONAL REGULATORY PROTEIN"/>
    <property type="match status" value="1"/>
</dbReference>
<protein>
    <submittedName>
        <fullName evidence="5">Helix-turn-helix domain-containing protein</fullName>
    </submittedName>
</protein>
<evidence type="ECO:0000259" key="4">
    <source>
        <dbReference type="PROSITE" id="PS01124"/>
    </source>
</evidence>
<keyword evidence="3" id="KW-0804">Transcription</keyword>
<evidence type="ECO:0000256" key="1">
    <source>
        <dbReference type="ARBA" id="ARBA00023015"/>
    </source>
</evidence>
<dbReference type="InterPro" id="IPR029062">
    <property type="entry name" value="Class_I_gatase-like"/>
</dbReference>
<evidence type="ECO:0000313" key="6">
    <source>
        <dbReference type="Proteomes" id="UP001267407"/>
    </source>
</evidence>
<dbReference type="SUPFAM" id="SSF46689">
    <property type="entry name" value="Homeodomain-like"/>
    <property type="match status" value="2"/>
</dbReference>
<dbReference type="InterPro" id="IPR052158">
    <property type="entry name" value="INH-QAR"/>
</dbReference>
<dbReference type="SUPFAM" id="SSF52317">
    <property type="entry name" value="Class I glutamine amidotransferase-like"/>
    <property type="match status" value="1"/>
</dbReference>
<dbReference type="InterPro" id="IPR009057">
    <property type="entry name" value="Homeodomain-like_sf"/>
</dbReference>
<keyword evidence="1" id="KW-0805">Transcription regulation</keyword>
<dbReference type="InterPro" id="IPR018060">
    <property type="entry name" value="HTH_AraC"/>
</dbReference>
<name>A0ABU2HDZ8_9GAMM</name>
<dbReference type="InterPro" id="IPR018062">
    <property type="entry name" value="HTH_AraC-typ_CS"/>
</dbReference>
<dbReference type="EMBL" id="JAVMBO010000007">
    <property type="protein sequence ID" value="MDS1309267.1"/>
    <property type="molecule type" value="Genomic_DNA"/>
</dbReference>
<organism evidence="5 6">
    <name type="scientific">Marinobacter xiaoshiensis</name>
    <dbReference type="NCBI Taxonomy" id="3073652"/>
    <lineage>
        <taxon>Bacteria</taxon>
        <taxon>Pseudomonadati</taxon>
        <taxon>Pseudomonadota</taxon>
        <taxon>Gammaproteobacteria</taxon>
        <taxon>Pseudomonadales</taxon>
        <taxon>Marinobacteraceae</taxon>
        <taxon>Marinobacter</taxon>
    </lineage>
</organism>
<feature type="domain" description="HTH araC/xylS-type" evidence="4">
    <location>
        <begin position="231"/>
        <end position="329"/>
    </location>
</feature>
<dbReference type="InterPro" id="IPR002818">
    <property type="entry name" value="DJ-1/PfpI"/>
</dbReference>
<dbReference type="SMART" id="SM00342">
    <property type="entry name" value="HTH_ARAC"/>
    <property type="match status" value="1"/>
</dbReference>
<dbReference type="PROSITE" id="PS00041">
    <property type="entry name" value="HTH_ARAC_FAMILY_1"/>
    <property type="match status" value="1"/>
</dbReference>
<dbReference type="PROSITE" id="PS01124">
    <property type="entry name" value="HTH_ARAC_FAMILY_2"/>
    <property type="match status" value="1"/>
</dbReference>
<evidence type="ECO:0000313" key="5">
    <source>
        <dbReference type="EMBL" id="MDS1309267.1"/>
    </source>
</evidence>
<accession>A0ABU2HDZ8</accession>